<dbReference type="OrthoDB" id="5241047at2"/>
<accession>A0A1I1D5V2</accession>
<dbReference type="Proteomes" id="UP000240042">
    <property type="component" value="Unassembled WGS sequence"/>
</dbReference>
<proteinExistence type="predicted"/>
<protein>
    <submittedName>
        <fullName evidence="1">Uncharacterized protein</fullName>
    </submittedName>
</protein>
<evidence type="ECO:0000313" key="1">
    <source>
        <dbReference type="EMBL" id="SFB69762.1"/>
    </source>
</evidence>
<name>A0A1I1D5V2_BREAD</name>
<organism evidence="1 2">
    <name type="scientific">Brevinema andersonii</name>
    <dbReference type="NCBI Taxonomy" id="34097"/>
    <lineage>
        <taxon>Bacteria</taxon>
        <taxon>Pseudomonadati</taxon>
        <taxon>Spirochaetota</taxon>
        <taxon>Spirochaetia</taxon>
        <taxon>Brevinematales</taxon>
        <taxon>Brevinemataceae</taxon>
        <taxon>Brevinema</taxon>
    </lineage>
</organism>
<gene>
    <name evidence="1" type="ORF">SAMN02745150_00299</name>
</gene>
<evidence type="ECO:0000313" key="2">
    <source>
        <dbReference type="Proteomes" id="UP000240042"/>
    </source>
</evidence>
<dbReference type="AlphaFoldDB" id="A0A1I1D5V2"/>
<dbReference type="RefSeq" id="WP_092317634.1">
    <property type="nucleotide sequence ID" value="NZ_FOKY01000001.1"/>
</dbReference>
<dbReference type="EMBL" id="FOKY01000001">
    <property type="protein sequence ID" value="SFB69762.1"/>
    <property type="molecule type" value="Genomic_DNA"/>
</dbReference>
<reference evidence="2" key="1">
    <citation type="submission" date="2016-10" db="EMBL/GenBank/DDBJ databases">
        <authorList>
            <person name="Varghese N."/>
            <person name="Submissions S."/>
        </authorList>
    </citation>
    <scope>NUCLEOTIDE SEQUENCE [LARGE SCALE GENOMIC DNA]</scope>
    <source>
        <strain evidence="2">ATCC 43811</strain>
    </source>
</reference>
<keyword evidence="2" id="KW-1185">Reference proteome</keyword>
<sequence>MPRALIFFLMMTALPVLGFGQYEYSEYDPVEEAVAEAQEPSPPTTNTNIVQVPVFSGMKSYYAVDPQNPQLPPGHWLLKLRGSVWRSQEQVLSTNSRGVVSAQRLYIFFASDRDAVAFEFAPHAVKAPGSIPVFSDYMELNPLIQTNTYKVQPYQYQYLSIDSPYTRQIKPLELSGTFQQTEQIPSEALESSKESEEITEEVAEYDNQSDAYETQYEGQYESQDAYQQEYDDNQNDYYQEYEEIAFHFEFSEQNFVAQQAVLLEQIVVNVGGLQGGIFVHKNKNNKKTPYTVFFLTLEPDGNLWAYTIKTSFDIRRGDSDAVKNARILYEKALKTKANFKKFTRVQIDDSETRPRFFK</sequence>